<dbReference type="PANTHER" id="PTHR13166">
    <property type="entry name" value="PROTEIN C6ORF149"/>
    <property type="match status" value="1"/>
</dbReference>
<evidence type="ECO:0000256" key="1">
    <source>
        <dbReference type="ARBA" id="ARBA00009508"/>
    </source>
</evidence>
<comment type="similarity">
    <text evidence="1">Belongs to the complex I LYR family.</text>
</comment>
<dbReference type="Proteomes" id="UP001642501">
    <property type="component" value="Unassembled WGS sequence"/>
</dbReference>
<comment type="caution">
    <text evidence="3">The sequence shown here is derived from an EMBL/GenBank/DDBJ whole genome shotgun (WGS) entry which is preliminary data.</text>
</comment>
<name>A0ABP0D6D3_9PEZI</name>
<evidence type="ECO:0000313" key="3">
    <source>
        <dbReference type="EMBL" id="CAK7263780.1"/>
    </source>
</evidence>
<protein>
    <recommendedName>
        <fullName evidence="2">Complex 1 LYR protein domain-containing protein</fullName>
    </recommendedName>
</protein>
<organism evidence="3 4">
    <name type="scientific">Sporothrix epigloea</name>
    <dbReference type="NCBI Taxonomy" id="1892477"/>
    <lineage>
        <taxon>Eukaryota</taxon>
        <taxon>Fungi</taxon>
        <taxon>Dikarya</taxon>
        <taxon>Ascomycota</taxon>
        <taxon>Pezizomycotina</taxon>
        <taxon>Sordariomycetes</taxon>
        <taxon>Sordariomycetidae</taxon>
        <taxon>Ophiostomatales</taxon>
        <taxon>Ophiostomataceae</taxon>
        <taxon>Sporothrix</taxon>
    </lineage>
</organism>
<dbReference type="Pfam" id="PF05347">
    <property type="entry name" value="Complex1_LYR"/>
    <property type="match status" value="1"/>
</dbReference>
<dbReference type="CDD" id="cd20264">
    <property type="entry name" value="Complex1_LYR_LYRM4"/>
    <property type="match status" value="1"/>
</dbReference>
<proteinExistence type="inferred from homology"/>
<accession>A0ABP0D6D3</accession>
<evidence type="ECO:0000259" key="2">
    <source>
        <dbReference type="Pfam" id="PF05347"/>
    </source>
</evidence>
<feature type="domain" description="Complex 1 LYR protein" evidence="2">
    <location>
        <begin position="12"/>
        <end position="69"/>
    </location>
</feature>
<dbReference type="InterPro" id="IPR045297">
    <property type="entry name" value="Complex1_LYR_LYRM4"/>
</dbReference>
<gene>
    <name evidence="3" type="ORF">SEPCBS57363_000743</name>
</gene>
<reference evidence="3 4" key="1">
    <citation type="submission" date="2024-01" db="EMBL/GenBank/DDBJ databases">
        <authorList>
            <person name="Allen C."/>
            <person name="Tagirdzhanova G."/>
        </authorList>
    </citation>
    <scope>NUCLEOTIDE SEQUENCE [LARGE SCALE GENOMIC DNA]</scope>
    <source>
        <strain evidence="3 4">CBS 573.63</strain>
    </source>
</reference>
<dbReference type="InterPro" id="IPR008011">
    <property type="entry name" value="Complex1_LYR_dom"/>
</dbReference>
<dbReference type="InterPro" id="IPR051522">
    <property type="entry name" value="ISC_assembly_LYR"/>
</dbReference>
<dbReference type="EMBL" id="CAWUOM010000006">
    <property type="protein sequence ID" value="CAK7263780.1"/>
    <property type="molecule type" value="Genomic_DNA"/>
</dbReference>
<dbReference type="PANTHER" id="PTHR13166:SF7">
    <property type="entry name" value="LYR MOTIF-CONTAINING PROTEIN 4"/>
    <property type="match status" value="1"/>
</dbReference>
<keyword evidence="4" id="KW-1185">Reference proteome</keyword>
<evidence type="ECO:0000313" key="4">
    <source>
        <dbReference type="Proteomes" id="UP001642501"/>
    </source>
</evidence>
<sequence length="106" mass="12502">MSIASIRAEGLPVLTLYRQLLRQAQQFPAYNFREYALRRTRDAFRDNKAETDPRRVQELVQQGLKDLQMMKRQSTMGNYYQTDRLVVETTGRKSEYSGLLGERRPE</sequence>